<feature type="domain" description="WYL" evidence="1">
    <location>
        <begin position="71"/>
        <end position="120"/>
    </location>
</feature>
<accession>A0A4Q7AXQ4</accession>
<dbReference type="Proteomes" id="UP000293483">
    <property type="component" value="Unassembled WGS sequence"/>
</dbReference>
<organism evidence="2 3">
    <name type="scientific">Acinetobacter bouvetii</name>
    <dbReference type="NCBI Taxonomy" id="202951"/>
    <lineage>
        <taxon>Bacteria</taxon>
        <taxon>Pseudomonadati</taxon>
        <taxon>Pseudomonadota</taxon>
        <taxon>Gammaproteobacteria</taxon>
        <taxon>Moraxellales</taxon>
        <taxon>Moraxellaceae</taxon>
        <taxon>Acinetobacter</taxon>
    </lineage>
</organism>
<evidence type="ECO:0000259" key="1">
    <source>
        <dbReference type="Pfam" id="PF13280"/>
    </source>
</evidence>
<name>A0A4Q7AXQ4_9GAMM</name>
<dbReference type="EMBL" id="SGSU01000016">
    <property type="protein sequence ID" value="RZG65366.1"/>
    <property type="molecule type" value="Genomic_DNA"/>
</dbReference>
<protein>
    <submittedName>
        <fullName evidence="2">WYL domain-containing protein</fullName>
    </submittedName>
</protein>
<dbReference type="PROSITE" id="PS52050">
    <property type="entry name" value="WYL"/>
    <property type="match status" value="1"/>
</dbReference>
<dbReference type="AlphaFoldDB" id="A0A4Q7AXQ4"/>
<evidence type="ECO:0000313" key="2">
    <source>
        <dbReference type="EMBL" id="RZG65366.1"/>
    </source>
</evidence>
<evidence type="ECO:0000313" key="3">
    <source>
        <dbReference type="Proteomes" id="UP000293483"/>
    </source>
</evidence>
<reference evidence="2 3" key="1">
    <citation type="submission" date="2019-02" db="EMBL/GenBank/DDBJ databases">
        <title>The Batch Genome Submission of Acinetobacter spp. strains.</title>
        <authorList>
            <person name="Qin J."/>
            <person name="Hu Y."/>
            <person name="Ye H."/>
            <person name="Wei L."/>
            <person name="Feng Y."/>
            <person name="Zong Z."/>
        </authorList>
    </citation>
    <scope>NUCLEOTIDE SEQUENCE [LARGE SCALE GENOMIC DNA]</scope>
    <source>
        <strain evidence="2 3">WCHABo060081</strain>
    </source>
</reference>
<dbReference type="InterPro" id="IPR026881">
    <property type="entry name" value="WYL_dom"/>
</dbReference>
<sequence>MGALKMVELIAILLVVWCIYCFATGKFKPENQRKHNEKLKKDLKKIFTQRGVKTEVDSIKKLNPSNQDYVIHYEDFKQSFSFRTISINRLYKENRHWYVDAYCYNAGDDRTFRVDRIQSLATEKNNFILSNTDEILSYLKKYF</sequence>
<comment type="caution">
    <text evidence="2">The sequence shown here is derived from an EMBL/GenBank/DDBJ whole genome shotgun (WGS) entry which is preliminary data.</text>
</comment>
<gene>
    <name evidence="2" type="ORF">EXE25_13940</name>
</gene>
<proteinExistence type="predicted"/>
<dbReference type="Pfam" id="PF13280">
    <property type="entry name" value="WYL"/>
    <property type="match status" value="1"/>
</dbReference>